<dbReference type="EMBL" id="RQZF01000001">
    <property type="protein sequence ID" value="RRC96242.1"/>
    <property type="molecule type" value="Genomic_DNA"/>
</dbReference>
<dbReference type="RefSeq" id="WP_124867630.1">
    <property type="nucleotide sequence ID" value="NZ_RQZF01000001.1"/>
</dbReference>
<protein>
    <submittedName>
        <fullName evidence="1">Abi family protein</fullName>
    </submittedName>
</protein>
<organism evidence="1 2">
    <name type="scientific">Schaalia canis</name>
    <dbReference type="NCBI Taxonomy" id="100469"/>
    <lineage>
        <taxon>Bacteria</taxon>
        <taxon>Bacillati</taxon>
        <taxon>Actinomycetota</taxon>
        <taxon>Actinomycetes</taxon>
        <taxon>Actinomycetales</taxon>
        <taxon>Actinomycetaceae</taxon>
        <taxon>Schaalia</taxon>
    </lineage>
</organism>
<dbReference type="InterPro" id="IPR011664">
    <property type="entry name" value="Abi_system_AbiD/AbiF-like"/>
</dbReference>
<name>A0A3P1SIU7_9ACTO</name>
<proteinExistence type="predicted"/>
<accession>A0A3P1SIU7</accession>
<dbReference type="Pfam" id="PF07751">
    <property type="entry name" value="Abi_2"/>
    <property type="match status" value="1"/>
</dbReference>
<dbReference type="OrthoDB" id="5363652at2"/>
<gene>
    <name evidence="1" type="ORF">EII11_00840</name>
</gene>
<reference evidence="1 2" key="1">
    <citation type="submission" date="2018-11" db="EMBL/GenBank/DDBJ databases">
        <title>Genomes From Bacteria Associated with the Canine Oral Cavity: a Test Case for Automated Genome-Based Taxonomic Assignment.</title>
        <authorList>
            <person name="Coil D.A."/>
            <person name="Jospin G."/>
            <person name="Darling A.E."/>
            <person name="Wallis C."/>
            <person name="Davis I.J."/>
            <person name="Harris S."/>
            <person name="Eisen J.A."/>
            <person name="Holcombe L.J."/>
            <person name="O'Flynn C."/>
        </authorList>
    </citation>
    <scope>NUCLEOTIDE SEQUENCE [LARGE SCALE GENOMIC DNA]</scope>
    <source>
        <strain evidence="1 2">OH770</strain>
    </source>
</reference>
<dbReference type="AlphaFoldDB" id="A0A3P1SIU7"/>
<sequence>MMAKSEVTELLTSHCSQLRELGLHIDDEPSALRFLAMIGVRRFDHYARYWTDPTPIKGPQPFLPHARFDDIRSLYEAERVLSDMMMGGLRRAEVGLRAQFALHFEAVSGSPRLLVPEIPEDGAPNRSPAQVRMPWPAIMNDLARSKEPHIVNRRRQAAEEEWSDRTWERFLIAETVDTLTFGTLARCIEQAYGSGISESMEEELDLPTGQLQSQVRALVYLRNRGAHLARLWNHTCTRIPELSDREVENAMRHREFAAHSVYQHLLVISVLLRQLGCVEDWLASHVEPLLQAHSLLAEGITHPFKYGH</sequence>
<dbReference type="Proteomes" id="UP000280444">
    <property type="component" value="Unassembled WGS sequence"/>
</dbReference>
<evidence type="ECO:0000313" key="1">
    <source>
        <dbReference type="EMBL" id="RRC96242.1"/>
    </source>
</evidence>
<evidence type="ECO:0000313" key="2">
    <source>
        <dbReference type="Proteomes" id="UP000280444"/>
    </source>
</evidence>
<comment type="caution">
    <text evidence="1">The sequence shown here is derived from an EMBL/GenBank/DDBJ whole genome shotgun (WGS) entry which is preliminary data.</text>
</comment>
<keyword evidence="2" id="KW-1185">Reference proteome</keyword>